<evidence type="ECO:0000313" key="1">
    <source>
        <dbReference type="EMBL" id="CAB4126520.1"/>
    </source>
</evidence>
<proteinExistence type="predicted"/>
<gene>
    <name evidence="1" type="ORF">UFOVP80_19</name>
</gene>
<organism evidence="1">
    <name type="scientific">uncultured Caudovirales phage</name>
    <dbReference type="NCBI Taxonomy" id="2100421"/>
    <lineage>
        <taxon>Viruses</taxon>
        <taxon>Duplodnaviria</taxon>
        <taxon>Heunggongvirae</taxon>
        <taxon>Uroviricota</taxon>
        <taxon>Caudoviricetes</taxon>
        <taxon>Peduoviridae</taxon>
        <taxon>Maltschvirus</taxon>
        <taxon>Maltschvirus maltsch</taxon>
    </lineage>
</organism>
<protein>
    <submittedName>
        <fullName evidence="1">Uncharacterized protein</fullName>
    </submittedName>
</protein>
<reference evidence="1" key="1">
    <citation type="submission" date="2020-04" db="EMBL/GenBank/DDBJ databases">
        <authorList>
            <person name="Chiriac C."/>
            <person name="Salcher M."/>
            <person name="Ghai R."/>
            <person name="Kavagutti S V."/>
        </authorList>
    </citation>
    <scope>NUCLEOTIDE SEQUENCE</scope>
</reference>
<name>A0A6J5L235_9CAUD</name>
<sequence>MTYTPNIPQADDDPSESQGQILSNFQVLNNVYGTIGDHFPWTDTNANEIGKHAKVTMPALPVATTNLPGNVVPTPTPGSMVIFAQLYSSTYTQPYLRNETGSGATSIPMMPIKAFASYNSSQVAFGTPYNITSISRVSEGLYSLTLAANIVSGLNVAIQATVQDTTRNWATAQATSFNSGTKVLTIQVRTTGTGGTIDNGFSVMVLENA</sequence>
<accession>A0A6J5L235</accession>
<dbReference type="EMBL" id="LR796205">
    <property type="protein sequence ID" value="CAB4126520.1"/>
    <property type="molecule type" value="Genomic_DNA"/>
</dbReference>